<sequence>MTHPGSCSLGDRVPVPGIFIFGTNNSHRGLGASLHGIVGYGFLFLGLFLFTATFYPFPIIGLFGDGARWQQAGGRCLGECAFGLLWREGGQFCFCESFAGGFECRPLIAVRPGYPLGSYGMAMGLSGGLLLHNRGYGRGLWDGLERRLGEASRGEGSLLSLREGLVGTTVYIHLCWFSLGDDGFRHRNGSIALSLKYLLSCRPARLLVAGGISASGL</sequence>
<name>A0ACB7PGC8_9PEZI</name>
<organism evidence="1 2">
    <name type="scientific">Chaetomium tenue</name>
    <dbReference type="NCBI Taxonomy" id="1854479"/>
    <lineage>
        <taxon>Eukaryota</taxon>
        <taxon>Fungi</taxon>
        <taxon>Dikarya</taxon>
        <taxon>Ascomycota</taxon>
        <taxon>Pezizomycotina</taxon>
        <taxon>Sordariomycetes</taxon>
        <taxon>Sordariomycetidae</taxon>
        <taxon>Sordariales</taxon>
        <taxon>Chaetomiaceae</taxon>
        <taxon>Chaetomium</taxon>
    </lineage>
</organism>
<protein>
    <submittedName>
        <fullName evidence="1">Uncharacterized protein</fullName>
    </submittedName>
</protein>
<dbReference type="Proteomes" id="UP000724584">
    <property type="component" value="Unassembled WGS sequence"/>
</dbReference>
<evidence type="ECO:0000313" key="2">
    <source>
        <dbReference type="Proteomes" id="UP000724584"/>
    </source>
</evidence>
<comment type="caution">
    <text evidence="1">The sequence shown here is derived from an EMBL/GenBank/DDBJ whole genome shotgun (WGS) entry which is preliminary data.</text>
</comment>
<keyword evidence="2" id="KW-1185">Reference proteome</keyword>
<accession>A0ACB7PGC8</accession>
<proteinExistence type="predicted"/>
<reference evidence="1 2" key="1">
    <citation type="journal article" date="2021" name="Nat. Commun.">
        <title>Genetic determinants of endophytism in the Arabidopsis root mycobiome.</title>
        <authorList>
            <person name="Mesny F."/>
            <person name="Miyauchi S."/>
            <person name="Thiergart T."/>
            <person name="Pickel B."/>
            <person name="Atanasova L."/>
            <person name="Karlsson M."/>
            <person name="Huettel B."/>
            <person name="Barry K.W."/>
            <person name="Haridas S."/>
            <person name="Chen C."/>
            <person name="Bauer D."/>
            <person name="Andreopoulos W."/>
            <person name="Pangilinan J."/>
            <person name="LaButti K."/>
            <person name="Riley R."/>
            <person name="Lipzen A."/>
            <person name="Clum A."/>
            <person name="Drula E."/>
            <person name="Henrissat B."/>
            <person name="Kohler A."/>
            <person name="Grigoriev I.V."/>
            <person name="Martin F.M."/>
            <person name="Hacquard S."/>
        </authorList>
    </citation>
    <scope>NUCLEOTIDE SEQUENCE [LARGE SCALE GENOMIC DNA]</scope>
    <source>
        <strain evidence="1 2">MPI-SDFR-AT-0079</strain>
    </source>
</reference>
<gene>
    <name evidence="1" type="ORF">F5144DRAFT_191761</name>
</gene>
<dbReference type="EMBL" id="JAGIZQ010000003">
    <property type="protein sequence ID" value="KAH6636725.1"/>
    <property type="molecule type" value="Genomic_DNA"/>
</dbReference>
<evidence type="ECO:0000313" key="1">
    <source>
        <dbReference type="EMBL" id="KAH6636725.1"/>
    </source>
</evidence>